<evidence type="ECO:0000256" key="2">
    <source>
        <dbReference type="ARBA" id="ARBA00001954"/>
    </source>
</evidence>
<feature type="binding site" evidence="15">
    <location>
        <position position="125"/>
    </location>
    <ligand>
        <name>Zn(2+)</name>
        <dbReference type="ChEBI" id="CHEBI:29105"/>
        <label>2</label>
    </ligand>
</feature>
<keyword evidence="9" id="KW-0464">Manganese</keyword>
<dbReference type="AlphaFoldDB" id="A0A7H1RSH3"/>
<evidence type="ECO:0000256" key="8">
    <source>
        <dbReference type="ARBA" id="ARBA00023004"/>
    </source>
</evidence>
<dbReference type="SUPFAM" id="SSF53187">
    <property type="entry name" value="Zn-dependent exopeptidases"/>
    <property type="match status" value="1"/>
</dbReference>
<evidence type="ECO:0000259" key="16">
    <source>
        <dbReference type="Pfam" id="PF07687"/>
    </source>
</evidence>
<evidence type="ECO:0000313" key="18">
    <source>
        <dbReference type="Proteomes" id="UP000516388"/>
    </source>
</evidence>
<comment type="subunit">
    <text evidence="4">Homodimer.</text>
</comment>
<proteinExistence type="inferred from homology"/>
<dbReference type="PIRSF" id="PIRSF001235">
    <property type="entry name" value="Amidase_carbamoylase"/>
    <property type="match status" value="1"/>
</dbReference>
<evidence type="ECO:0000256" key="1">
    <source>
        <dbReference type="ARBA" id="ARBA00001936"/>
    </source>
</evidence>
<evidence type="ECO:0000256" key="11">
    <source>
        <dbReference type="ARBA" id="ARBA00066809"/>
    </source>
</evidence>
<dbReference type="NCBIfam" id="TIGR01879">
    <property type="entry name" value="hydantase"/>
    <property type="match status" value="1"/>
</dbReference>
<dbReference type="InterPro" id="IPR002933">
    <property type="entry name" value="Peptidase_M20"/>
</dbReference>
<comment type="catalytic activity">
    <reaction evidence="13">
        <text>N-carbamoyl-L-methionine + H2O + 2 H(+) = L-methionine + NH4(+) + CO2</text>
        <dbReference type="Rhea" id="RHEA:72783"/>
        <dbReference type="ChEBI" id="CHEBI:15377"/>
        <dbReference type="ChEBI" id="CHEBI:15378"/>
        <dbReference type="ChEBI" id="CHEBI:16526"/>
        <dbReference type="ChEBI" id="CHEBI:28938"/>
        <dbReference type="ChEBI" id="CHEBI:57844"/>
        <dbReference type="ChEBI" id="CHEBI:137116"/>
    </reaction>
    <physiologicalReaction direction="left-to-right" evidence="13">
        <dbReference type="Rhea" id="RHEA:72784"/>
    </physiologicalReaction>
</comment>
<dbReference type="EC" id="3.5.1.87" evidence="11"/>
<feature type="binding site" evidence="15">
    <location>
        <position position="189"/>
    </location>
    <ligand>
        <name>Zn(2+)</name>
        <dbReference type="ChEBI" id="CHEBI:29105"/>
        <label>1</label>
    </ligand>
</feature>
<dbReference type="CDD" id="cd03884">
    <property type="entry name" value="M20_bAS"/>
    <property type="match status" value="1"/>
</dbReference>
<dbReference type="FunFam" id="3.40.630.10:FF:000044">
    <property type="entry name" value="Allantoate amidohydrolase"/>
    <property type="match status" value="1"/>
</dbReference>
<comment type="cofactor">
    <cofactor evidence="15">
        <name>Zn(2+)</name>
        <dbReference type="ChEBI" id="CHEBI:29105"/>
    </cofactor>
    <text evidence="15">Binds 2 Zn(2+) ions per subunit.</text>
</comment>
<comment type="cofactor">
    <cofactor evidence="1">
        <name>Mn(2+)</name>
        <dbReference type="ChEBI" id="CHEBI:29035"/>
    </cofactor>
</comment>
<name>A0A7H1RSH3_9BACL</name>
<keyword evidence="8" id="KW-0408">Iron</keyword>
<dbReference type="InterPro" id="IPR010158">
    <property type="entry name" value="Amidase_Cbmase"/>
</dbReference>
<dbReference type="Gene3D" id="3.40.630.10">
    <property type="entry name" value="Zn peptidases"/>
    <property type="match status" value="1"/>
</dbReference>
<dbReference type="EMBL" id="CP061470">
    <property type="protein sequence ID" value="QNU17212.1"/>
    <property type="molecule type" value="Genomic_DNA"/>
</dbReference>
<keyword evidence="6 15" id="KW-0479">Metal-binding</keyword>
<evidence type="ECO:0000256" key="15">
    <source>
        <dbReference type="PIRSR" id="PIRSR001235-1"/>
    </source>
</evidence>
<dbReference type="PANTHER" id="PTHR32494">
    <property type="entry name" value="ALLANTOATE DEIMINASE-RELATED"/>
    <property type="match status" value="1"/>
</dbReference>
<comment type="similarity">
    <text evidence="3">Belongs to the peptidase M20 family.</text>
</comment>
<dbReference type="Pfam" id="PF07687">
    <property type="entry name" value="M20_dimer"/>
    <property type="match status" value="1"/>
</dbReference>
<feature type="binding site" evidence="15">
    <location>
        <position position="90"/>
    </location>
    <ligand>
        <name>Zn(2+)</name>
        <dbReference type="ChEBI" id="CHEBI:29105"/>
        <label>1</label>
    </ligand>
</feature>
<feature type="binding site" evidence="15">
    <location>
        <position position="90"/>
    </location>
    <ligand>
        <name>Zn(2+)</name>
        <dbReference type="ChEBI" id="CHEBI:29105"/>
        <label>2</label>
    </ligand>
</feature>
<feature type="binding site" evidence="15">
    <location>
        <position position="380"/>
    </location>
    <ligand>
        <name>Zn(2+)</name>
        <dbReference type="ChEBI" id="CHEBI:29105"/>
        <label>2</label>
    </ligand>
</feature>
<keyword evidence="18" id="KW-1185">Reference proteome</keyword>
<evidence type="ECO:0000256" key="14">
    <source>
        <dbReference type="ARBA" id="ARBA00093607"/>
    </source>
</evidence>
<feature type="binding site" evidence="15">
    <location>
        <position position="79"/>
    </location>
    <ligand>
        <name>Zn(2+)</name>
        <dbReference type="ChEBI" id="CHEBI:29105"/>
        <label>1</label>
    </ligand>
</feature>
<dbReference type="RefSeq" id="WP_020754231.1">
    <property type="nucleotide sequence ID" value="NZ_CP061470.1"/>
</dbReference>
<dbReference type="KEGG" id="gza:IC807_12305"/>
<organism evidence="17 18">
    <name type="scientific">Geobacillus zalihae</name>
    <dbReference type="NCBI Taxonomy" id="213419"/>
    <lineage>
        <taxon>Bacteria</taxon>
        <taxon>Bacillati</taxon>
        <taxon>Bacillota</taxon>
        <taxon>Bacilli</taxon>
        <taxon>Bacillales</taxon>
        <taxon>Anoxybacillaceae</taxon>
        <taxon>Geobacillus</taxon>
    </lineage>
</organism>
<evidence type="ECO:0000256" key="3">
    <source>
        <dbReference type="ARBA" id="ARBA00006153"/>
    </source>
</evidence>
<dbReference type="SUPFAM" id="SSF55031">
    <property type="entry name" value="Bacterial exopeptidase dimerisation domain"/>
    <property type="match status" value="1"/>
</dbReference>
<dbReference type="GO" id="GO:0046872">
    <property type="term" value="F:metal ion binding"/>
    <property type="evidence" value="ECO:0007669"/>
    <property type="project" value="UniProtKB-KW"/>
</dbReference>
<keyword evidence="10" id="KW-0170">Cobalt</keyword>
<dbReference type="PANTHER" id="PTHR32494:SF19">
    <property type="entry name" value="ALLANTOATE DEIMINASE-RELATED"/>
    <property type="match status" value="1"/>
</dbReference>
<evidence type="ECO:0000256" key="13">
    <source>
        <dbReference type="ARBA" id="ARBA00093267"/>
    </source>
</evidence>
<evidence type="ECO:0000313" key="17">
    <source>
        <dbReference type="EMBL" id="QNU17212.1"/>
    </source>
</evidence>
<reference evidence="17 18" key="1">
    <citation type="submission" date="2020-09" db="EMBL/GenBank/DDBJ databases">
        <title>Complete Geobacillus genomes through the use of hybrid genome assembly.</title>
        <authorList>
            <person name="Vera D.L."/>
            <person name="Venkateswaran K."/>
            <person name="Singh N.K."/>
            <person name="Landry K."/>
        </authorList>
    </citation>
    <scope>NUCLEOTIDE SEQUENCE [LARGE SCALE GENOMIC DNA]</scope>
    <source>
        <strain evidence="17 18">SURF-189</strain>
    </source>
</reference>
<sequence>MIQGERLWQRLMELGEVGKKPSGGVTRLSFTAEERRAKDFVASYMREAGLSVYEDAAGNLIGRKEGANPDAPVVLVGSHLDSVYNGGCFDGPLGVLAGVEVVQAMNEHGVVTHHPIEVVAFTDEEGARFRFGMIGSRAMAGTLPLEALECRDAEGISLAEAMKQAGLDPNRLPQAARKPGTVKAYVELHIEQGRVLEEAGLPVGIVTGIAGLVWVKFTIEGKAEHAGATPMSLRRDPMAAAAQIITVIEEEARRTGTTVGTVGQLHVYPGGINVIPERVEFVLDLRDLKAEVRDQVWNDIASRAETIAKERNVRLTTERLQEMPPVLCSDEVKRAAEAACQKLGYPPFWLPSGAAHDGVQLAPLCPIGMIFVRSQDGVSHSPAEWSTKEDCAAGAEVLYHTVWQLAQRE</sequence>
<evidence type="ECO:0000256" key="6">
    <source>
        <dbReference type="ARBA" id="ARBA00022723"/>
    </source>
</evidence>
<feature type="domain" description="Peptidase M20 dimerisation" evidence="16">
    <location>
        <begin position="208"/>
        <end position="310"/>
    </location>
</feature>
<keyword evidence="15" id="KW-0862">Zinc</keyword>
<dbReference type="GO" id="GO:0050538">
    <property type="term" value="F:N-carbamoyl-L-amino-acid hydrolase activity"/>
    <property type="evidence" value="ECO:0007669"/>
    <property type="project" value="UniProtKB-EC"/>
</dbReference>
<comment type="catalytic activity">
    <reaction evidence="12">
        <text>an N-carbamoyl-L-alpha-amino acid + H2O + 2 H(+) = an L-alpha-amino acid + NH4(+) + CO2</text>
        <dbReference type="Rhea" id="RHEA:17581"/>
        <dbReference type="ChEBI" id="CHEBI:15377"/>
        <dbReference type="ChEBI" id="CHEBI:15378"/>
        <dbReference type="ChEBI" id="CHEBI:16526"/>
        <dbReference type="ChEBI" id="CHEBI:28938"/>
        <dbReference type="ChEBI" id="CHEBI:58865"/>
        <dbReference type="ChEBI" id="CHEBI:59869"/>
        <dbReference type="EC" id="3.5.1.87"/>
    </reaction>
    <physiologicalReaction direction="left-to-right" evidence="12">
        <dbReference type="Rhea" id="RHEA:17582"/>
    </physiologicalReaction>
</comment>
<accession>A0A7H1RSH3</accession>
<evidence type="ECO:0000256" key="12">
    <source>
        <dbReference type="ARBA" id="ARBA00093260"/>
    </source>
</evidence>
<keyword evidence="5" id="KW-0533">Nickel</keyword>
<gene>
    <name evidence="17" type="ORF">IC807_12305</name>
</gene>
<dbReference type="Proteomes" id="UP000516388">
    <property type="component" value="Chromosome"/>
</dbReference>
<protein>
    <recommendedName>
        <fullName evidence="14">N-carbamoyl-L-amino acid amidohydrolase</fullName>
        <ecNumber evidence="11">3.5.1.87</ecNumber>
    </recommendedName>
</protein>
<evidence type="ECO:0000256" key="7">
    <source>
        <dbReference type="ARBA" id="ARBA00022801"/>
    </source>
</evidence>
<evidence type="ECO:0000256" key="5">
    <source>
        <dbReference type="ARBA" id="ARBA00022596"/>
    </source>
</evidence>
<dbReference type="InterPro" id="IPR036264">
    <property type="entry name" value="Bact_exopeptidase_dim_dom"/>
</dbReference>
<keyword evidence="7 17" id="KW-0378">Hydrolase</keyword>
<dbReference type="Pfam" id="PF01546">
    <property type="entry name" value="Peptidase_M20"/>
    <property type="match status" value="1"/>
</dbReference>
<dbReference type="InterPro" id="IPR011650">
    <property type="entry name" value="Peptidase_M20_dimer"/>
</dbReference>
<comment type="cofactor">
    <cofactor evidence="2">
        <name>Fe(2+)</name>
        <dbReference type="ChEBI" id="CHEBI:29033"/>
    </cofactor>
</comment>
<dbReference type="Gene3D" id="3.30.70.360">
    <property type="match status" value="1"/>
</dbReference>
<dbReference type="GO" id="GO:0016813">
    <property type="term" value="F:hydrolase activity, acting on carbon-nitrogen (but not peptide) bonds, in linear amidines"/>
    <property type="evidence" value="ECO:0007669"/>
    <property type="project" value="InterPro"/>
</dbReference>
<dbReference type="NCBIfam" id="NF006771">
    <property type="entry name" value="PRK09290.1-5"/>
    <property type="match status" value="1"/>
</dbReference>
<evidence type="ECO:0000256" key="4">
    <source>
        <dbReference type="ARBA" id="ARBA00011738"/>
    </source>
</evidence>
<evidence type="ECO:0000256" key="9">
    <source>
        <dbReference type="ARBA" id="ARBA00023211"/>
    </source>
</evidence>
<evidence type="ECO:0000256" key="10">
    <source>
        <dbReference type="ARBA" id="ARBA00023285"/>
    </source>
</evidence>